<name>A0AAV3XQ67_9GAST</name>
<dbReference type="CDD" id="cd09076">
    <property type="entry name" value="L1-EN"/>
    <property type="match status" value="1"/>
</dbReference>
<dbReference type="SUPFAM" id="SSF56219">
    <property type="entry name" value="DNase I-like"/>
    <property type="match status" value="1"/>
</dbReference>
<dbReference type="Pfam" id="PF14529">
    <property type="entry name" value="Exo_endo_phos_2"/>
    <property type="match status" value="1"/>
</dbReference>
<evidence type="ECO:0000313" key="4">
    <source>
        <dbReference type="Proteomes" id="UP000735302"/>
    </source>
</evidence>
<feature type="region of interest" description="Disordered" evidence="1">
    <location>
        <begin position="1"/>
        <end position="37"/>
    </location>
</feature>
<dbReference type="Pfam" id="PF00078">
    <property type="entry name" value="RVT_1"/>
    <property type="match status" value="1"/>
</dbReference>
<feature type="domain" description="Reverse transcriptase" evidence="2">
    <location>
        <begin position="492"/>
        <end position="735"/>
    </location>
</feature>
<proteinExistence type="predicted"/>
<keyword evidence="3" id="KW-0255">Endonuclease</keyword>
<keyword evidence="3" id="KW-0540">Nuclease</keyword>
<dbReference type="PANTHER" id="PTHR47027:SF8">
    <property type="entry name" value="RIBONUCLEASE H"/>
    <property type="match status" value="1"/>
</dbReference>
<dbReference type="PANTHER" id="PTHR47027">
    <property type="entry name" value="REVERSE TRANSCRIPTASE DOMAIN-CONTAINING PROTEIN"/>
    <property type="match status" value="1"/>
</dbReference>
<reference evidence="3 4" key="1">
    <citation type="journal article" date="2021" name="Elife">
        <title>Chloroplast acquisition without the gene transfer in kleptoplastic sea slugs, Plakobranchus ocellatus.</title>
        <authorList>
            <person name="Maeda T."/>
            <person name="Takahashi S."/>
            <person name="Yoshida T."/>
            <person name="Shimamura S."/>
            <person name="Takaki Y."/>
            <person name="Nagai Y."/>
            <person name="Toyoda A."/>
            <person name="Suzuki Y."/>
            <person name="Arimoto A."/>
            <person name="Ishii H."/>
            <person name="Satoh N."/>
            <person name="Nishiyama T."/>
            <person name="Hasebe M."/>
            <person name="Maruyama T."/>
            <person name="Minagawa J."/>
            <person name="Obokata J."/>
            <person name="Shigenobu S."/>
        </authorList>
    </citation>
    <scope>NUCLEOTIDE SEQUENCE [LARGE SCALE GENOMIC DNA]</scope>
</reference>
<dbReference type="GO" id="GO:0004519">
    <property type="term" value="F:endonuclease activity"/>
    <property type="evidence" value="ECO:0007669"/>
    <property type="project" value="UniProtKB-KW"/>
</dbReference>
<keyword evidence="4" id="KW-1185">Reference proteome</keyword>
<dbReference type="EMBL" id="BLXT01000008">
    <property type="protein sequence ID" value="GFN73579.1"/>
    <property type="molecule type" value="Genomic_DNA"/>
</dbReference>
<evidence type="ECO:0000256" key="1">
    <source>
        <dbReference type="SAM" id="MobiDB-lite"/>
    </source>
</evidence>
<comment type="caution">
    <text evidence="3">The sequence shown here is derived from an EMBL/GenBank/DDBJ whole genome shotgun (WGS) entry which is preliminary data.</text>
</comment>
<feature type="compositionally biased region" description="Polar residues" evidence="1">
    <location>
        <begin position="1"/>
        <end position="19"/>
    </location>
</feature>
<evidence type="ECO:0000313" key="3">
    <source>
        <dbReference type="EMBL" id="GFN73579.1"/>
    </source>
</evidence>
<keyword evidence="3" id="KW-0378">Hydrolase</keyword>
<dbReference type="Proteomes" id="UP000735302">
    <property type="component" value="Unassembled WGS sequence"/>
</dbReference>
<sequence>MKSDNSVKGVSSSAGNSSLGREDHVRQVSPDRHQATVRNRQQLKIGTWNVRTFRRVKRFKKVMQEMEMMKLNILGISEMRWKKNGECDTKDGYKILWSGGEQHHRGVGVILDPETSEAFMDFWPVSDRVIVVKLHCKPFDIGLIQVYAPTAKSKYDEEVEIFYETVKIAMKKLKSQDFKIVMGDVNAKVGSERTENIVGPFGIGEKNKRGDRLIKFCKEHNLTVMNTWCENDPERRWTWKSPGDRYRNMIDFILIQEPFRDSITSCKSMTEADCGSDHVPVVGTMELELELERIKRAETAQKLSRMLESAKEHIPVTTRKEDKTWMTQKILDLMEENKKAKADKQKYRELDKQVKKRYIEAKEYWIKTQCEEIEANTEIDSKTMDKKIKEVTGEKVSAKSRDGGTFMEKEDILKSWSEYITELYQDDRGPPPNISNEHEGPSILEKEVQMALKKMKKGAAAGPDDIPPEMLTALDEFGIKEVTKLLNVIYAKGKIPTDLKKSVYIAKVMLLVLINRVRTKILPEISETQFGFRADKDTRNAIFALRILMERTIEVQKDLYLCFIDYSSAFDKVRHSDLFDTFLRQNCDDKDLRVIRNLYEEQEAAMRVDNDCSERIPICRGVRQSCVFSSDLFNICSEMILRNIEQHEGVKVGGININNLRYANDIVLIADSEEKLKGILTTVTIESENKGLQLNAEKIECMVISKQSDVPECNISCKEGRIKQVRTFKYLGFTITPDARCDTEIQRIIALSKDTFIKMKSIFADRDISLSTKIRTMKVYIRSILLYGCECWTLTKDLEKRLEAAEMWCVSRIMRTSWTKSISNEEEMEMDGYKRSLLKTIRERQLQFWEHINSADGIETQILYGEIYGTRSRGKPRQKYTDILKR</sequence>
<gene>
    <name evidence="3" type="ORF">PoB_000008500</name>
</gene>
<feature type="compositionally biased region" description="Basic and acidic residues" evidence="1">
    <location>
        <begin position="20"/>
        <end position="34"/>
    </location>
</feature>
<dbReference type="InterPro" id="IPR005135">
    <property type="entry name" value="Endo/exonuclease/phosphatase"/>
</dbReference>
<dbReference type="Gene3D" id="3.60.10.10">
    <property type="entry name" value="Endonuclease/exonuclease/phosphatase"/>
    <property type="match status" value="1"/>
</dbReference>
<dbReference type="InterPro" id="IPR000477">
    <property type="entry name" value="RT_dom"/>
</dbReference>
<dbReference type="PROSITE" id="PS50878">
    <property type="entry name" value="RT_POL"/>
    <property type="match status" value="1"/>
</dbReference>
<protein>
    <submittedName>
        <fullName evidence="3">Endonuclease-reverse transcriptase</fullName>
    </submittedName>
</protein>
<dbReference type="InterPro" id="IPR036691">
    <property type="entry name" value="Endo/exonu/phosph_ase_sf"/>
</dbReference>
<dbReference type="CDD" id="cd01650">
    <property type="entry name" value="RT_nLTR_like"/>
    <property type="match status" value="1"/>
</dbReference>
<evidence type="ECO:0000259" key="2">
    <source>
        <dbReference type="PROSITE" id="PS50878"/>
    </source>
</evidence>
<organism evidence="3 4">
    <name type="scientific">Plakobranchus ocellatus</name>
    <dbReference type="NCBI Taxonomy" id="259542"/>
    <lineage>
        <taxon>Eukaryota</taxon>
        <taxon>Metazoa</taxon>
        <taxon>Spiralia</taxon>
        <taxon>Lophotrochozoa</taxon>
        <taxon>Mollusca</taxon>
        <taxon>Gastropoda</taxon>
        <taxon>Heterobranchia</taxon>
        <taxon>Euthyneura</taxon>
        <taxon>Panpulmonata</taxon>
        <taxon>Sacoglossa</taxon>
        <taxon>Placobranchoidea</taxon>
        <taxon>Plakobranchidae</taxon>
        <taxon>Plakobranchus</taxon>
    </lineage>
</organism>
<accession>A0AAV3XQ67</accession>
<dbReference type="AlphaFoldDB" id="A0AAV3XQ67"/>